<protein>
    <submittedName>
        <fullName evidence="1">Uncharacterized protein</fullName>
    </submittedName>
</protein>
<evidence type="ECO:0000313" key="1">
    <source>
        <dbReference type="EMBL" id="MEO1780872.1"/>
    </source>
</evidence>
<gene>
    <name evidence="1" type="ORF">BAU18_000450</name>
</gene>
<accession>A0ABV0F1D0</accession>
<dbReference type="RefSeq" id="WP_161870504.1">
    <property type="nucleotide sequence ID" value="NZ_MAEI02000001.1"/>
</dbReference>
<keyword evidence="2" id="KW-1185">Reference proteome</keyword>
<reference evidence="2" key="1">
    <citation type="submission" date="2016-06" db="EMBL/GenBank/DDBJ databases">
        <title>Four novel species of enterococci isolated from chicken manure.</title>
        <authorList>
            <person name="Van Tyne D."/>
        </authorList>
    </citation>
    <scope>NUCLEOTIDE SEQUENCE [LARGE SCALE GENOMIC DNA]</scope>
    <source>
        <strain evidence="2">JM9A</strain>
    </source>
</reference>
<dbReference type="Proteomes" id="UP001429357">
    <property type="component" value="Unassembled WGS sequence"/>
</dbReference>
<comment type="caution">
    <text evidence="1">The sequence shown here is derived from an EMBL/GenBank/DDBJ whole genome shotgun (WGS) entry which is preliminary data.</text>
</comment>
<reference evidence="1 2" key="2">
    <citation type="submission" date="2024-02" db="EMBL/GenBank/DDBJ databases">
        <title>The Genome Sequence of Enterococcus diestrammenae JM9A.</title>
        <authorList>
            <person name="Earl A."/>
            <person name="Manson A."/>
            <person name="Gilmore M."/>
            <person name="Sanders J."/>
            <person name="Shea T."/>
            <person name="Howe W."/>
            <person name="Livny J."/>
            <person name="Cuomo C."/>
            <person name="Neafsey D."/>
            <person name="Birren B."/>
        </authorList>
    </citation>
    <scope>NUCLEOTIDE SEQUENCE [LARGE SCALE GENOMIC DNA]</scope>
    <source>
        <strain evidence="1 2">JM9A</strain>
    </source>
</reference>
<proteinExistence type="predicted"/>
<name>A0ABV0F1D0_9ENTE</name>
<evidence type="ECO:0000313" key="2">
    <source>
        <dbReference type="Proteomes" id="UP001429357"/>
    </source>
</evidence>
<sequence length="113" mass="12124">MENVFGDFEIGKAIEAGIYRVEVTGASEYGEGWSVMVGTSNTFVDGSGASGGSRFSKESFGAQIVEMRTGSVMKISREYTSEDESVDAINYPANVPNVHVTLTKIAEEGEKVE</sequence>
<organism evidence="1 2">
    <name type="scientific">Enterococcus diestrammenae</name>
    <dbReference type="NCBI Taxonomy" id="1155073"/>
    <lineage>
        <taxon>Bacteria</taxon>
        <taxon>Bacillati</taxon>
        <taxon>Bacillota</taxon>
        <taxon>Bacilli</taxon>
        <taxon>Lactobacillales</taxon>
        <taxon>Enterococcaceae</taxon>
        <taxon>Enterococcus</taxon>
    </lineage>
</organism>
<dbReference type="EMBL" id="MAEI02000001">
    <property type="protein sequence ID" value="MEO1780872.1"/>
    <property type="molecule type" value="Genomic_DNA"/>
</dbReference>